<comment type="caution">
    <text evidence="1">The sequence shown here is derived from an EMBL/GenBank/DDBJ whole genome shotgun (WGS) entry which is preliminary data.</text>
</comment>
<accession>A3JX29</accession>
<protein>
    <submittedName>
        <fullName evidence="1">Uncharacterized protein</fullName>
    </submittedName>
</protein>
<evidence type="ECO:0000313" key="1">
    <source>
        <dbReference type="EMBL" id="EBA10065.1"/>
    </source>
</evidence>
<organism evidence="1 2">
    <name type="scientific">Sagittula stellata (strain ATCC 700073 / DSM 11524 / E-37)</name>
    <dbReference type="NCBI Taxonomy" id="388399"/>
    <lineage>
        <taxon>Bacteria</taxon>
        <taxon>Pseudomonadati</taxon>
        <taxon>Pseudomonadota</taxon>
        <taxon>Alphaproteobacteria</taxon>
        <taxon>Rhodobacterales</taxon>
        <taxon>Roseobacteraceae</taxon>
        <taxon>Sagittula</taxon>
    </lineage>
</organism>
<name>A3JX29_SAGS3</name>
<proteinExistence type="predicted"/>
<gene>
    <name evidence="1" type="ORF">SSE37_18707</name>
</gene>
<dbReference type="AlphaFoldDB" id="A3JX29"/>
<evidence type="ECO:0000313" key="2">
    <source>
        <dbReference type="Proteomes" id="UP000005713"/>
    </source>
</evidence>
<reference evidence="1 2" key="1">
    <citation type="submission" date="2006-06" db="EMBL/GenBank/DDBJ databases">
        <authorList>
            <person name="Moran M.A."/>
            <person name="Ferriera S."/>
            <person name="Johnson J."/>
            <person name="Kravitz S."/>
            <person name="Beeson K."/>
            <person name="Sutton G."/>
            <person name="Rogers Y.-H."/>
            <person name="Friedman R."/>
            <person name="Frazier M."/>
            <person name="Venter J.C."/>
        </authorList>
    </citation>
    <scope>NUCLEOTIDE SEQUENCE [LARGE SCALE GENOMIC DNA]</scope>
    <source>
        <strain evidence="1 2">E-37</strain>
    </source>
</reference>
<sequence>MNRVERIMNNHSEARVLSQFPTLAYPEGEAPLRTICRDCAAFFGLVLP</sequence>
<keyword evidence="2" id="KW-1185">Reference proteome</keyword>
<dbReference type="EMBL" id="AAYA01000001">
    <property type="protein sequence ID" value="EBA10065.1"/>
    <property type="molecule type" value="Genomic_DNA"/>
</dbReference>
<dbReference type="Proteomes" id="UP000005713">
    <property type="component" value="Unassembled WGS sequence"/>
</dbReference>